<feature type="chain" id="PRO_5011712558" description="High-affinity zinc uptake system protein ZnuA" evidence="7">
    <location>
        <begin position="30"/>
        <end position="328"/>
    </location>
</feature>
<evidence type="ECO:0000256" key="2">
    <source>
        <dbReference type="ARBA" id="ARBA00015915"/>
    </source>
</evidence>
<proteinExistence type="inferred from homology"/>
<evidence type="ECO:0000256" key="5">
    <source>
        <dbReference type="ARBA" id="ARBA00022906"/>
    </source>
</evidence>
<evidence type="ECO:0000256" key="6">
    <source>
        <dbReference type="SAM" id="MobiDB-lite"/>
    </source>
</evidence>
<dbReference type="InterPro" id="IPR050492">
    <property type="entry name" value="Bact_metal-bind_prot9"/>
</dbReference>
<feature type="compositionally biased region" description="Basic and acidic residues" evidence="6">
    <location>
        <begin position="130"/>
        <end position="156"/>
    </location>
</feature>
<evidence type="ECO:0000256" key="7">
    <source>
        <dbReference type="SAM" id="SignalP"/>
    </source>
</evidence>
<evidence type="ECO:0000256" key="4">
    <source>
        <dbReference type="ARBA" id="ARBA00022729"/>
    </source>
</evidence>
<keyword evidence="9" id="KW-1185">Reference proteome</keyword>
<dbReference type="STRING" id="1082479.SAMN05216241_101514"/>
<feature type="region of interest" description="Disordered" evidence="6">
    <location>
        <begin position="124"/>
        <end position="156"/>
    </location>
</feature>
<dbReference type="SUPFAM" id="SSF53807">
    <property type="entry name" value="Helical backbone' metal receptor"/>
    <property type="match status" value="1"/>
</dbReference>
<dbReference type="AlphaFoldDB" id="A0A1G7M887"/>
<dbReference type="Gene3D" id="3.40.50.1980">
    <property type="entry name" value="Nitrogenase molybdenum iron protein domain"/>
    <property type="match status" value="2"/>
</dbReference>
<dbReference type="InterPro" id="IPR006127">
    <property type="entry name" value="ZnuA-like"/>
</dbReference>
<dbReference type="Pfam" id="PF01297">
    <property type="entry name" value="ZnuA"/>
    <property type="match status" value="1"/>
</dbReference>
<keyword evidence="4 7" id="KW-0732">Signal</keyword>
<evidence type="ECO:0000313" key="9">
    <source>
        <dbReference type="Proteomes" id="UP000199415"/>
    </source>
</evidence>
<dbReference type="Proteomes" id="UP000199415">
    <property type="component" value="Unassembled WGS sequence"/>
</dbReference>
<comment type="similarity">
    <text evidence="1">Belongs to the bacterial solute-binding protein 9 family.</text>
</comment>
<evidence type="ECO:0000256" key="3">
    <source>
        <dbReference type="ARBA" id="ARBA00022448"/>
    </source>
</evidence>
<gene>
    <name evidence="8" type="ORF">SAMN05216241_101514</name>
</gene>
<name>A0A1G7M887_9PROT</name>
<dbReference type="GO" id="GO:0046872">
    <property type="term" value="F:metal ion binding"/>
    <property type="evidence" value="ECO:0007669"/>
    <property type="project" value="InterPro"/>
</dbReference>
<accession>A0A1G7M887</accession>
<dbReference type="EMBL" id="FNCE01000001">
    <property type="protein sequence ID" value="SDF57836.1"/>
    <property type="molecule type" value="Genomic_DNA"/>
</dbReference>
<protein>
    <recommendedName>
        <fullName evidence="2">High-affinity zinc uptake system protein ZnuA</fullName>
    </recommendedName>
</protein>
<evidence type="ECO:0000313" key="8">
    <source>
        <dbReference type="EMBL" id="SDF57836.1"/>
    </source>
</evidence>
<dbReference type="PANTHER" id="PTHR42953">
    <property type="entry name" value="HIGH-AFFINITY ZINC UPTAKE SYSTEM PROTEIN ZNUA-RELATED"/>
    <property type="match status" value="1"/>
</dbReference>
<keyword evidence="5" id="KW-0406">Ion transport</keyword>
<reference evidence="8 9" key="1">
    <citation type="submission" date="2016-10" db="EMBL/GenBank/DDBJ databases">
        <authorList>
            <person name="de Groot N.N."/>
        </authorList>
    </citation>
    <scope>NUCLEOTIDE SEQUENCE [LARGE SCALE GENOMIC DNA]</scope>
    <source>
        <strain evidence="8 9">DSM 25584</strain>
    </source>
</reference>
<organism evidence="8 9">
    <name type="scientific">Limimonas halophila</name>
    <dbReference type="NCBI Taxonomy" id="1082479"/>
    <lineage>
        <taxon>Bacteria</taxon>
        <taxon>Pseudomonadati</taxon>
        <taxon>Pseudomonadota</taxon>
        <taxon>Alphaproteobacteria</taxon>
        <taxon>Rhodospirillales</taxon>
        <taxon>Rhodovibrionaceae</taxon>
        <taxon>Limimonas</taxon>
    </lineage>
</organism>
<evidence type="ECO:0000256" key="1">
    <source>
        <dbReference type="ARBA" id="ARBA00011028"/>
    </source>
</evidence>
<dbReference type="GO" id="GO:0006829">
    <property type="term" value="P:zinc ion transport"/>
    <property type="evidence" value="ECO:0007669"/>
    <property type="project" value="UniProtKB-KW"/>
</dbReference>
<keyword evidence="3" id="KW-0813">Transport</keyword>
<feature type="signal peptide" evidence="7">
    <location>
        <begin position="1"/>
        <end position="29"/>
    </location>
</feature>
<keyword evidence="5" id="KW-0862">Zinc</keyword>
<sequence length="328" mass="34603">MGAMRRGFRASLVACLAVLAGVVAGPAAAAPKVVASVKPVHSLVASVMDGVATPELLVSGGQSPHTHSLAPSDAAALSRADLVVWVGPALEAFLTRPMANLVDADARLRLSEADGVRLLETRTSGVWDGGHGHDHSGDGGGHAHGEGKRPPADRTDPHIWLDPANAKAVVRAVAQRLQALEPANADAYAANAAATRKRIDAVDAEVRERIAPVRDVPYAVFHDAYHYFERRYRLNAVGSITLSPERRPSARRLQAIRETVGERGAACIFREPQFAPQLVRTVAEGTDVRVGVLDPLGAAIAPGPDLYPKLMRGLATSLRRCLGGKAAD</sequence>
<keyword evidence="5" id="KW-0864">Zinc transport</keyword>
<dbReference type="PANTHER" id="PTHR42953:SF3">
    <property type="entry name" value="HIGH-AFFINITY ZINC UPTAKE SYSTEM PROTEIN ZNUA"/>
    <property type="match status" value="1"/>
</dbReference>